<dbReference type="OrthoDB" id="9796655at2"/>
<dbReference type="Pfam" id="PF00072">
    <property type="entry name" value="Response_reg"/>
    <property type="match status" value="1"/>
</dbReference>
<dbReference type="GO" id="GO:0000160">
    <property type="term" value="P:phosphorelay signal transduction system"/>
    <property type="evidence" value="ECO:0007669"/>
    <property type="project" value="InterPro"/>
</dbReference>
<feature type="domain" description="HTH luxR-type" evidence="4">
    <location>
        <begin position="142"/>
        <end position="207"/>
    </location>
</feature>
<dbReference type="InterPro" id="IPR000792">
    <property type="entry name" value="Tscrpt_reg_LuxR_C"/>
</dbReference>
<dbReference type="PROSITE" id="PS00622">
    <property type="entry name" value="HTH_LUXR_1"/>
    <property type="match status" value="1"/>
</dbReference>
<gene>
    <name evidence="6" type="ORF">GNF76_28420</name>
</gene>
<dbReference type="InterPro" id="IPR016032">
    <property type="entry name" value="Sig_transdc_resp-reg_C-effctor"/>
</dbReference>
<dbReference type="SUPFAM" id="SSF52172">
    <property type="entry name" value="CheY-like"/>
    <property type="match status" value="1"/>
</dbReference>
<dbReference type="PROSITE" id="PS50110">
    <property type="entry name" value="RESPONSE_REGULATORY"/>
    <property type="match status" value="1"/>
</dbReference>
<feature type="modified residue" description="4-aspartylphosphate" evidence="3">
    <location>
        <position position="56"/>
    </location>
</feature>
<evidence type="ECO:0000259" key="5">
    <source>
        <dbReference type="PROSITE" id="PS50110"/>
    </source>
</evidence>
<dbReference type="InterPro" id="IPR036388">
    <property type="entry name" value="WH-like_DNA-bd_sf"/>
</dbReference>
<feature type="domain" description="Response regulatory" evidence="5">
    <location>
        <begin position="5"/>
        <end position="125"/>
    </location>
</feature>
<evidence type="ECO:0000259" key="4">
    <source>
        <dbReference type="PROSITE" id="PS50043"/>
    </source>
</evidence>
<proteinExistence type="predicted"/>
<dbReference type="AlphaFoldDB" id="A0A6I3WKK3"/>
<accession>A0A6I3WKK3</accession>
<keyword evidence="7" id="KW-1185">Reference proteome</keyword>
<name>A0A6I3WKK3_9PSED</name>
<dbReference type="CDD" id="cd06170">
    <property type="entry name" value="LuxR_C_like"/>
    <property type="match status" value="1"/>
</dbReference>
<dbReference type="SMART" id="SM00421">
    <property type="entry name" value="HTH_LUXR"/>
    <property type="match status" value="1"/>
</dbReference>
<evidence type="ECO:0000313" key="7">
    <source>
        <dbReference type="Proteomes" id="UP000438196"/>
    </source>
</evidence>
<evidence type="ECO:0000256" key="2">
    <source>
        <dbReference type="ARBA" id="ARBA00023125"/>
    </source>
</evidence>
<protein>
    <submittedName>
        <fullName evidence="6">Response regulator</fullName>
    </submittedName>
</protein>
<dbReference type="PANTHER" id="PTHR43214">
    <property type="entry name" value="TWO-COMPONENT RESPONSE REGULATOR"/>
    <property type="match status" value="1"/>
</dbReference>
<evidence type="ECO:0000313" key="6">
    <source>
        <dbReference type="EMBL" id="MUF08264.1"/>
    </source>
</evidence>
<evidence type="ECO:0000256" key="1">
    <source>
        <dbReference type="ARBA" id="ARBA00022553"/>
    </source>
</evidence>
<dbReference type="PANTHER" id="PTHR43214:SF17">
    <property type="entry name" value="TRANSCRIPTIONAL REGULATORY PROTEIN RCSB"/>
    <property type="match status" value="1"/>
</dbReference>
<dbReference type="PROSITE" id="PS50043">
    <property type="entry name" value="HTH_LUXR_2"/>
    <property type="match status" value="1"/>
</dbReference>
<dbReference type="InterPro" id="IPR001789">
    <property type="entry name" value="Sig_transdc_resp-reg_receiver"/>
</dbReference>
<keyword evidence="1 3" id="KW-0597">Phosphoprotein</keyword>
<evidence type="ECO:0000256" key="3">
    <source>
        <dbReference type="PROSITE-ProRule" id="PRU00169"/>
    </source>
</evidence>
<dbReference type="SMART" id="SM00448">
    <property type="entry name" value="REC"/>
    <property type="match status" value="1"/>
</dbReference>
<comment type="caution">
    <text evidence="6">The sequence shown here is derived from an EMBL/GenBank/DDBJ whole genome shotgun (WGS) entry which is preliminary data.</text>
</comment>
<dbReference type="EMBL" id="WNNK01000045">
    <property type="protein sequence ID" value="MUF08264.1"/>
    <property type="molecule type" value="Genomic_DNA"/>
</dbReference>
<reference evidence="6 7" key="1">
    <citation type="submission" date="2019-11" db="EMBL/GenBank/DDBJ databases">
        <title>Pseudomonas karstica sp. nov. and Pseudomonas spelaei sp. nov. from karst caves.</title>
        <authorList>
            <person name="Zeman M."/>
        </authorList>
    </citation>
    <scope>NUCLEOTIDE SEQUENCE [LARGE SCALE GENOMIC DNA]</scope>
    <source>
        <strain evidence="6 7">CCM 7893</strain>
    </source>
</reference>
<keyword evidence="2" id="KW-0238">DNA-binding</keyword>
<dbReference type="Pfam" id="PF00196">
    <property type="entry name" value="GerE"/>
    <property type="match status" value="1"/>
</dbReference>
<sequence>MEQISVVIADDHPIILSGVAFILSNKSQYKVTGTAQSSTELICLLREKLPDILICDYNMPGDNVYGDGMRLFEYILRSFPRVKIIVLTMVSMHSIISRLYDIGVRAVVYKGQEPREILNVLERVRSGGICGVKTSLSFTSSGCDAFSKLTKKEIEVVRHFLCGISVCEIALILRRSVKTVSTQKRSAMIKLNVATDQELVMLNMQKELS</sequence>
<dbReference type="InterPro" id="IPR058245">
    <property type="entry name" value="NreC/VraR/RcsB-like_REC"/>
</dbReference>
<dbReference type="CDD" id="cd17535">
    <property type="entry name" value="REC_NarL-like"/>
    <property type="match status" value="1"/>
</dbReference>
<organism evidence="6 7">
    <name type="scientific">Pseudomonas spelaei</name>
    <dbReference type="NCBI Taxonomy" id="1055469"/>
    <lineage>
        <taxon>Bacteria</taxon>
        <taxon>Pseudomonadati</taxon>
        <taxon>Pseudomonadota</taxon>
        <taxon>Gammaproteobacteria</taxon>
        <taxon>Pseudomonadales</taxon>
        <taxon>Pseudomonadaceae</taxon>
        <taxon>Pseudomonas</taxon>
    </lineage>
</organism>
<dbReference type="RefSeq" id="WP_155586369.1">
    <property type="nucleotide sequence ID" value="NZ_JBHSTH010000026.1"/>
</dbReference>
<dbReference type="InterPro" id="IPR039420">
    <property type="entry name" value="WalR-like"/>
</dbReference>
<dbReference type="Proteomes" id="UP000438196">
    <property type="component" value="Unassembled WGS sequence"/>
</dbReference>
<dbReference type="GO" id="GO:0003677">
    <property type="term" value="F:DNA binding"/>
    <property type="evidence" value="ECO:0007669"/>
    <property type="project" value="UniProtKB-KW"/>
</dbReference>
<dbReference type="SUPFAM" id="SSF46894">
    <property type="entry name" value="C-terminal effector domain of the bipartite response regulators"/>
    <property type="match status" value="1"/>
</dbReference>
<dbReference type="Gene3D" id="1.10.10.10">
    <property type="entry name" value="Winged helix-like DNA-binding domain superfamily/Winged helix DNA-binding domain"/>
    <property type="match status" value="1"/>
</dbReference>
<dbReference type="InterPro" id="IPR011006">
    <property type="entry name" value="CheY-like_superfamily"/>
</dbReference>
<dbReference type="GO" id="GO:0006355">
    <property type="term" value="P:regulation of DNA-templated transcription"/>
    <property type="evidence" value="ECO:0007669"/>
    <property type="project" value="InterPro"/>
</dbReference>
<dbReference type="Gene3D" id="3.40.50.2300">
    <property type="match status" value="1"/>
</dbReference>